<dbReference type="EC" id="6.3.2.2" evidence="1"/>
<dbReference type="InterPro" id="IPR014746">
    <property type="entry name" value="Gln_synth/guanido_kin_cat_dom"/>
</dbReference>
<evidence type="ECO:0000313" key="5">
    <source>
        <dbReference type="EMBL" id="SVA14843.1"/>
    </source>
</evidence>
<keyword evidence="4" id="KW-0067">ATP-binding</keyword>
<keyword evidence="2" id="KW-0436">Ligase</keyword>
<dbReference type="PANTHER" id="PTHR34378">
    <property type="entry name" value="GLUTAMATE--CYSTEINE LIGASE, CHLOROPLASTIC"/>
    <property type="match status" value="1"/>
</dbReference>
<dbReference type="PANTHER" id="PTHR34378:SF1">
    <property type="entry name" value="GLUTAMATE--CYSTEINE LIGASE, CHLOROPLASTIC"/>
    <property type="match status" value="1"/>
</dbReference>
<dbReference type="Gene3D" id="3.30.590.20">
    <property type="match status" value="1"/>
</dbReference>
<protein>
    <recommendedName>
        <fullName evidence="1">glutamate--cysteine ligase</fullName>
        <ecNumber evidence="1">6.3.2.2</ecNumber>
    </recommendedName>
</protein>
<gene>
    <name evidence="5" type="ORF">METZ01_LOCUS67697</name>
</gene>
<dbReference type="InterPro" id="IPR006336">
    <property type="entry name" value="GCS2"/>
</dbReference>
<sequence length="379" mass="43650">MGDLLLFQKNKKNPCAYSLEPGGQLEWASSPFVSLHDISSQWNDHTSQLGKLCRDNKILPVDFAIDPLYSPEDIKLIDMKKYRFMNDMFKSVGTHGMWMMRNSASVQVNIDMVSRRDGENMAFIADCLQPFCSFLFSHVPFTQKGCVENKNYRLHVWNNTDMSRCGHLFDHGIDQNNNLIESFVNYLLEVPAIFIINKESKITKYEGGLGKWLQVLNKKKRLTSEHVQLALHQVFTHVRFKHVLEVRGADRPPFGYELAPAAFWCGLLTTEGVQSKLLKMVRGWSKSERLSLNKAAETLDLSRTGPEGLSFGTWLKTVSNLALRGLDERTDLFNIPSERKFLEPFLCETLERPWTIRGQDSLKEYGGNLIRYLQKKYRK</sequence>
<accession>A0A381TLF4</accession>
<dbReference type="SUPFAM" id="SSF55931">
    <property type="entry name" value="Glutamine synthetase/guanido kinase"/>
    <property type="match status" value="1"/>
</dbReference>
<dbReference type="GO" id="GO:0005524">
    <property type="term" value="F:ATP binding"/>
    <property type="evidence" value="ECO:0007669"/>
    <property type="project" value="UniProtKB-KW"/>
</dbReference>
<proteinExistence type="predicted"/>
<organism evidence="5">
    <name type="scientific">marine metagenome</name>
    <dbReference type="NCBI Taxonomy" id="408172"/>
    <lineage>
        <taxon>unclassified sequences</taxon>
        <taxon>metagenomes</taxon>
        <taxon>ecological metagenomes</taxon>
    </lineage>
</organism>
<dbReference type="AlphaFoldDB" id="A0A381TLF4"/>
<name>A0A381TLF4_9ZZZZ</name>
<reference evidence="5" key="1">
    <citation type="submission" date="2018-05" db="EMBL/GenBank/DDBJ databases">
        <authorList>
            <person name="Lanie J.A."/>
            <person name="Ng W.-L."/>
            <person name="Kazmierczak K.M."/>
            <person name="Andrzejewski T.M."/>
            <person name="Davidsen T.M."/>
            <person name="Wayne K.J."/>
            <person name="Tettelin H."/>
            <person name="Glass J.I."/>
            <person name="Rusch D."/>
            <person name="Podicherti R."/>
            <person name="Tsui H.-C.T."/>
            <person name="Winkler M.E."/>
        </authorList>
    </citation>
    <scope>NUCLEOTIDE SEQUENCE</scope>
</reference>
<keyword evidence="3" id="KW-0547">Nucleotide-binding</keyword>
<dbReference type="Pfam" id="PF04107">
    <property type="entry name" value="GCS2"/>
    <property type="match status" value="1"/>
</dbReference>
<evidence type="ECO:0000256" key="2">
    <source>
        <dbReference type="ARBA" id="ARBA00022598"/>
    </source>
</evidence>
<dbReference type="EMBL" id="UINC01004509">
    <property type="protein sequence ID" value="SVA14843.1"/>
    <property type="molecule type" value="Genomic_DNA"/>
</dbReference>
<dbReference type="InterPro" id="IPR035434">
    <property type="entry name" value="GCL_bact_plant"/>
</dbReference>
<dbReference type="GO" id="GO:0006750">
    <property type="term" value="P:glutathione biosynthetic process"/>
    <property type="evidence" value="ECO:0007669"/>
    <property type="project" value="InterPro"/>
</dbReference>
<evidence type="ECO:0000256" key="1">
    <source>
        <dbReference type="ARBA" id="ARBA00012220"/>
    </source>
</evidence>
<evidence type="ECO:0000256" key="3">
    <source>
        <dbReference type="ARBA" id="ARBA00022741"/>
    </source>
</evidence>
<dbReference type="GO" id="GO:0004357">
    <property type="term" value="F:glutamate-cysteine ligase activity"/>
    <property type="evidence" value="ECO:0007669"/>
    <property type="project" value="UniProtKB-EC"/>
</dbReference>
<evidence type="ECO:0000256" key="4">
    <source>
        <dbReference type="ARBA" id="ARBA00022840"/>
    </source>
</evidence>